<dbReference type="Pfam" id="PF08645">
    <property type="entry name" value="PNK3P"/>
    <property type="match status" value="1"/>
</dbReference>
<dbReference type="SUPFAM" id="SSF49879">
    <property type="entry name" value="SMAD/FHA domain"/>
    <property type="match status" value="1"/>
</dbReference>
<dbReference type="NCBIfam" id="TIGR01664">
    <property type="entry name" value="DNA-3'-Pase"/>
    <property type="match status" value="1"/>
</dbReference>
<dbReference type="AlphaFoldDB" id="A0A2T7NHQ1"/>
<dbReference type="GO" id="GO:0046404">
    <property type="term" value="F:ATP-dependent polydeoxyribonucleotide 5'-hydroxyl-kinase activity"/>
    <property type="evidence" value="ECO:0007669"/>
    <property type="project" value="TreeGrafter"/>
</dbReference>
<dbReference type="FunFam" id="3.40.50.300:FF:000737">
    <property type="entry name" value="Bifunctional polynucleotide phosphatase/kinase"/>
    <property type="match status" value="1"/>
</dbReference>
<dbReference type="STRING" id="400727.A0A2T7NHQ1"/>
<comment type="caution">
    <text evidence="8">The sequence shown here is derived from an EMBL/GenBank/DDBJ whole genome shotgun (WGS) entry which is preliminary data.</text>
</comment>
<feature type="compositionally biased region" description="Basic and acidic residues" evidence="6">
    <location>
        <begin position="264"/>
        <end position="277"/>
    </location>
</feature>
<feature type="region of interest" description="Disordered" evidence="6">
    <location>
        <begin position="185"/>
        <end position="251"/>
    </location>
</feature>
<protein>
    <recommendedName>
        <fullName evidence="7">PNK FHA domain-containing protein</fullName>
    </recommendedName>
</protein>
<comment type="subcellular location">
    <subcellularLocation>
        <location evidence="1">Nucleus</location>
    </subcellularLocation>
</comment>
<keyword evidence="9" id="KW-1185">Reference proteome</keyword>
<dbReference type="GO" id="GO:0006281">
    <property type="term" value="P:DNA repair"/>
    <property type="evidence" value="ECO:0007669"/>
    <property type="project" value="UniProtKB-KW"/>
</dbReference>
<dbReference type="InterPro" id="IPR027417">
    <property type="entry name" value="P-loop_NTPase"/>
</dbReference>
<feature type="region of interest" description="Disordered" evidence="6">
    <location>
        <begin position="103"/>
        <end position="170"/>
    </location>
</feature>
<evidence type="ECO:0000259" key="7">
    <source>
        <dbReference type="Pfam" id="PF17913"/>
    </source>
</evidence>
<dbReference type="GO" id="GO:0046403">
    <property type="term" value="F:polynucleotide 3'-phosphatase activity"/>
    <property type="evidence" value="ECO:0007669"/>
    <property type="project" value="TreeGrafter"/>
</dbReference>
<feature type="compositionally biased region" description="Polar residues" evidence="6">
    <location>
        <begin position="185"/>
        <end position="200"/>
    </location>
</feature>
<feature type="domain" description="PNK FHA" evidence="7">
    <location>
        <begin position="4"/>
        <end position="74"/>
    </location>
</feature>
<evidence type="ECO:0000256" key="5">
    <source>
        <dbReference type="ARBA" id="ARBA00023242"/>
    </source>
</evidence>
<dbReference type="SUPFAM" id="SSF56784">
    <property type="entry name" value="HAD-like"/>
    <property type="match status" value="1"/>
</dbReference>
<keyword evidence="5" id="KW-0539">Nucleus</keyword>
<keyword evidence="4" id="KW-0234">DNA repair</keyword>
<gene>
    <name evidence="8" type="ORF">C0Q70_18862</name>
</gene>
<dbReference type="CDD" id="cd22716">
    <property type="entry name" value="FHA_APTX_PNKP"/>
    <property type="match status" value="1"/>
</dbReference>
<organism evidence="8 9">
    <name type="scientific">Pomacea canaliculata</name>
    <name type="common">Golden apple snail</name>
    <dbReference type="NCBI Taxonomy" id="400727"/>
    <lineage>
        <taxon>Eukaryota</taxon>
        <taxon>Metazoa</taxon>
        <taxon>Spiralia</taxon>
        <taxon>Lophotrochozoa</taxon>
        <taxon>Mollusca</taxon>
        <taxon>Gastropoda</taxon>
        <taxon>Caenogastropoda</taxon>
        <taxon>Architaenioglossa</taxon>
        <taxon>Ampullarioidea</taxon>
        <taxon>Ampullariidae</taxon>
        <taxon>Pomacea</taxon>
    </lineage>
</organism>
<dbReference type="OrthoDB" id="19045at2759"/>
<evidence type="ECO:0000256" key="4">
    <source>
        <dbReference type="ARBA" id="ARBA00023204"/>
    </source>
</evidence>
<keyword evidence="2" id="KW-0227">DNA damage</keyword>
<dbReference type="Pfam" id="PF13671">
    <property type="entry name" value="AAA_33"/>
    <property type="match status" value="1"/>
</dbReference>
<dbReference type="Gene3D" id="3.40.50.300">
    <property type="entry name" value="P-loop containing nucleotide triphosphate hydrolases"/>
    <property type="match status" value="1"/>
</dbReference>
<feature type="compositionally biased region" description="Basic and acidic residues" evidence="6">
    <location>
        <begin position="127"/>
        <end position="170"/>
    </location>
</feature>
<dbReference type="FunFam" id="3.40.50.1000:FF:000078">
    <property type="entry name" value="Bifunctional polynucleotide phosphatase/kinase"/>
    <property type="match status" value="1"/>
</dbReference>
<feature type="compositionally biased region" description="Low complexity" evidence="6">
    <location>
        <begin position="278"/>
        <end position="287"/>
    </location>
</feature>
<evidence type="ECO:0000313" key="9">
    <source>
        <dbReference type="Proteomes" id="UP000245119"/>
    </source>
</evidence>
<dbReference type="Gene3D" id="2.60.200.20">
    <property type="match status" value="1"/>
</dbReference>
<evidence type="ECO:0000256" key="1">
    <source>
        <dbReference type="ARBA" id="ARBA00004123"/>
    </source>
</evidence>
<evidence type="ECO:0000256" key="2">
    <source>
        <dbReference type="ARBA" id="ARBA00022763"/>
    </source>
</evidence>
<dbReference type="EMBL" id="PZQS01000012">
    <property type="protein sequence ID" value="PVD20703.1"/>
    <property type="molecule type" value="Genomic_DNA"/>
</dbReference>
<accession>A0A2T7NHQ1</accession>
<feature type="compositionally biased region" description="Basic and acidic residues" evidence="6">
    <location>
        <begin position="303"/>
        <end position="312"/>
    </location>
</feature>
<sequence>MEGCFLECLQRSHDPIPLPDGIPVKLGRSPLTKITDPRCSRSQVEVTANWETQNILVKQLGTNITSVDGKDLHQGETVHMSPTSTLFVLKGIYPHRIHFRKSSPVAADDTTDKDKSADSKTVPNLSEKLKRAHPENNHKTGEHTPAKKQKLLDHKLDNEVKKEKETEKVSLGKTESLTRINGAETSYSKKVSEHFTSLKTKSPGPDEDGAQHKANSKSKRESTDNNGLPGKTKSVKRLQADSTDEDSQIEDVSRKLKELKESAKAKKLEKARDEEKQSSLNKSSSSLSKKKSSSEMSSKNKPKREGKPAKESEWVCHENKLYIFTSKGVKASDKIAGFDIDGTIITTQSGRVFAKDMTDWKVLMPEVFGKLKHLYAAGYKIAFFTNQLGVGRGKLLIEDLQNKFEKVVDKLQVPIQIFVSTSGGFYRKPAPGMWQMLKKQLLKIFVSLESIFLIPDAAGRPENWAPKKKKDFSCSDRLFAINAGLKFHTPEEFFLGQKPAPFNLPEFDPRSLNKDAPLVPLGEELISPEQEVVVFVGFQASGKSFFARHYLIPKGYVYVNQDTLKSWQRCVSECNKALANGSRVVIDNTNVDPESRARYIDCAKKAGKPCRCFFFDLSIAHCRHNERFREIIDSSHKPINEQIFHSTKNKFKEPELREGFSKILRINFVPKFENKLHEKIYRQFLLEK</sequence>
<dbReference type="InterPro" id="IPR036412">
    <property type="entry name" value="HAD-like_sf"/>
</dbReference>
<name>A0A2T7NHQ1_POMCA</name>
<dbReference type="Pfam" id="PF17913">
    <property type="entry name" value="FHA_2"/>
    <property type="match status" value="1"/>
</dbReference>
<evidence type="ECO:0000256" key="3">
    <source>
        <dbReference type="ARBA" id="ARBA00022801"/>
    </source>
</evidence>
<dbReference type="InterPro" id="IPR006549">
    <property type="entry name" value="HAD-SF_hydro_IIIA"/>
</dbReference>
<dbReference type="CDD" id="cd01625">
    <property type="entry name" value="HAD_PNP"/>
    <property type="match status" value="1"/>
</dbReference>
<dbReference type="InterPro" id="IPR023214">
    <property type="entry name" value="HAD_sf"/>
</dbReference>
<dbReference type="InterPro" id="IPR013954">
    <property type="entry name" value="PNK3P"/>
</dbReference>
<dbReference type="Proteomes" id="UP000245119">
    <property type="component" value="Linkage Group LG12"/>
</dbReference>
<keyword evidence="3" id="KW-0378">Hydrolase</keyword>
<dbReference type="InterPro" id="IPR008984">
    <property type="entry name" value="SMAD_FHA_dom_sf"/>
</dbReference>
<dbReference type="GO" id="GO:0003690">
    <property type="term" value="F:double-stranded DNA binding"/>
    <property type="evidence" value="ECO:0007669"/>
    <property type="project" value="TreeGrafter"/>
</dbReference>
<dbReference type="InterPro" id="IPR006551">
    <property type="entry name" value="Polynucleotide_phosphatase"/>
</dbReference>
<dbReference type="PANTHER" id="PTHR12083:SF9">
    <property type="entry name" value="BIFUNCTIONAL POLYNUCLEOTIDE PHOSPHATASE_KINASE"/>
    <property type="match status" value="1"/>
</dbReference>
<feature type="region of interest" description="Disordered" evidence="6">
    <location>
        <begin position="264"/>
        <end position="312"/>
    </location>
</feature>
<dbReference type="Gene3D" id="3.40.50.1000">
    <property type="entry name" value="HAD superfamily/HAD-like"/>
    <property type="match status" value="1"/>
</dbReference>
<reference evidence="8 9" key="1">
    <citation type="submission" date="2018-04" db="EMBL/GenBank/DDBJ databases">
        <title>The genome of golden apple snail Pomacea canaliculata provides insight into stress tolerance and invasive adaptation.</title>
        <authorList>
            <person name="Liu C."/>
            <person name="Liu B."/>
            <person name="Ren Y."/>
            <person name="Zhang Y."/>
            <person name="Wang H."/>
            <person name="Li S."/>
            <person name="Jiang F."/>
            <person name="Yin L."/>
            <person name="Zhang G."/>
            <person name="Qian W."/>
            <person name="Fan W."/>
        </authorList>
    </citation>
    <scope>NUCLEOTIDE SEQUENCE [LARGE SCALE GENOMIC DNA]</scope>
    <source>
        <strain evidence="8">SZHN2017</strain>
        <tissue evidence="8">Muscle</tissue>
    </source>
</reference>
<evidence type="ECO:0000256" key="6">
    <source>
        <dbReference type="SAM" id="MobiDB-lite"/>
    </source>
</evidence>
<dbReference type="PANTHER" id="PTHR12083">
    <property type="entry name" value="BIFUNCTIONAL POLYNUCLEOTIDE PHOSPHATASE/KINASE"/>
    <property type="match status" value="1"/>
</dbReference>
<dbReference type="NCBIfam" id="TIGR01662">
    <property type="entry name" value="HAD-SF-IIIA"/>
    <property type="match status" value="1"/>
</dbReference>
<evidence type="ECO:0000313" key="8">
    <source>
        <dbReference type="EMBL" id="PVD20703.1"/>
    </source>
</evidence>
<dbReference type="GO" id="GO:0005634">
    <property type="term" value="C:nucleus"/>
    <property type="evidence" value="ECO:0007669"/>
    <property type="project" value="UniProtKB-SubCell"/>
</dbReference>
<dbReference type="InterPro" id="IPR041388">
    <property type="entry name" value="FHA_2"/>
</dbReference>
<proteinExistence type="predicted"/>
<dbReference type="SUPFAM" id="SSF52540">
    <property type="entry name" value="P-loop containing nucleoside triphosphate hydrolases"/>
    <property type="match status" value="1"/>
</dbReference>